<evidence type="ECO:0000313" key="2">
    <source>
        <dbReference type="EMBL" id="OOS00909.1"/>
    </source>
</evidence>
<reference evidence="2 3" key="1">
    <citation type="submission" date="2017-02" db="EMBL/GenBank/DDBJ databases">
        <title>Draft genome sequence of Haemophilus paracuniculus CCUG 43573 type strain.</title>
        <authorList>
            <person name="Engstrom-Jakobsson H."/>
            <person name="Salva-Serra F."/>
            <person name="Thorell K."/>
            <person name="Gonzales-Siles L."/>
            <person name="Karlsson R."/>
            <person name="Boulund F."/>
            <person name="Engstrand L."/>
            <person name="Kristiansson E."/>
            <person name="Moore E."/>
        </authorList>
    </citation>
    <scope>NUCLEOTIDE SEQUENCE [LARGE SCALE GENOMIC DNA]</scope>
    <source>
        <strain evidence="2 3">CCUG 43573</strain>
    </source>
</reference>
<dbReference type="InterPro" id="IPR051396">
    <property type="entry name" value="Bact_Antivir_Def_Nuclease"/>
</dbReference>
<name>A0A1T0AVU1_9PAST</name>
<dbReference type="SUPFAM" id="SSF52540">
    <property type="entry name" value="P-loop containing nucleoside triphosphate hydrolases"/>
    <property type="match status" value="1"/>
</dbReference>
<organism evidence="2 3">
    <name type="scientific">Haemophilus paracuniculus</name>
    <dbReference type="NCBI Taxonomy" id="734"/>
    <lineage>
        <taxon>Bacteria</taxon>
        <taxon>Pseudomonadati</taxon>
        <taxon>Pseudomonadota</taxon>
        <taxon>Gammaproteobacteria</taxon>
        <taxon>Pasteurellales</taxon>
        <taxon>Pasteurellaceae</taxon>
        <taxon>Haemophilus</taxon>
    </lineage>
</organism>
<proteinExistence type="predicted"/>
<accession>A0A1T0AVU1</accession>
<dbReference type="InterPro" id="IPR027417">
    <property type="entry name" value="P-loop_NTPase"/>
</dbReference>
<dbReference type="OrthoDB" id="9815944at2"/>
<dbReference type="InterPro" id="IPR003959">
    <property type="entry name" value="ATPase_AAA_core"/>
</dbReference>
<sequence length="441" mass="50657">MIKSLKLVNVGPAPELHLTLGTRLNVLTGDNGLGKSFLLDIMWWSLTRSWPKNINPKIQSGYVAKPIDLKNNAEIHFSLLGKTQQEKNYQATYIPRDESWVGKAGRPINPGLVIYAMSDGSFALWDPARNYWRNIWEANNYSGMNDASRPAAYVYSQSEIWEGVPGENSREHFSGLLYDWAIWQSGNSEHFSQLQSVLKSLSTKEEPLELGKLRRLMLDDDRVYPTIKTSYGQEVLLPHASSGVKRIVALAYFLVHSWKKHCENASLIGEEPTNQITFLIDEVEAHLHPKWQRQIIPAILKVITDLSENATTQLITATHSPLIMASLEPLFDKNQDLWIDFDLREGKIEVRKELFEKLGTINNWLESEAFNLKNSYSLEYEKLIEEAKELISSRREIKPTSEEIERIRKKLSEALSPTDEFLFYWRSICEKKGYLKSVENI</sequence>
<evidence type="ECO:0000259" key="1">
    <source>
        <dbReference type="Pfam" id="PF13304"/>
    </source>
</evidence>
<dbReference type="EMBL" id="MUYA01000001">
    <property type="protein sequence ID" value="OOS00909.1"/>
    <property type="molecule type" value="Genomic_DNA"/>
</dbReference>
<dbReference type="Proteomes" id="UP000190867">
    <property type="component" value="Unassembled WGS sequence"/>
</dbReference>
<feature type="domain" description="ATPase AAA-type core" evidence="1">
    <location>
        <begin position="24"/>
        <end position="325"/>
    </location>
</feature>
<dbReference type="Gene3D" id="3.40.50.300">
    <property type="entry name" value="P-loop containing nucleotide triphosphate hydrolases"/>
    <property type="match status" value="2"/>
</dbReference>
<dbReference type="PANTHER" id="PTHR43581:SF4">
    <property type="entry name" value="ATP_GTP PHOSPHATASE"/>
    <property type="match status" value="1"/>
</dbReference>
<dbReference type="RefSeq" id="WP_078235938.1">
    <property type="nucleotide sequence ID" value="NZ_MUYA01000001.1"/>
</dbReference>
<dbReference type="GO" id="GO:0005524">
    <property type="term" value="F:ATP binding"/>
    <property type="evidence" value="ECO:0007669"/>
    <property type="project" value="InterPro"/>
</dbReference>
<dbReference type="PANTHER" id="PTHR43581">
    <property type="entry name" value="ATP/GTP PHOSPHATASE"/>
    <property type="match status" value="1"/>
</dbReference>
<keyword evidence="3" id="KW-1185">Reference proteome</keyword>
<dbReference type="GO" id="GO:0016887">
    <property type="term" value="F:ATP hydrolysis activity"/>
    <property type="evidence" value="ECO:0007669"/>
    <property type="project" value="InterPro"/>
</dbReference>
<evidence type="ECO:0000313" key="3">
    <source>
        <dbReference type="Proteomes" id="UP000190867"/>
    </source>
</evidence>
<dbReference type="Pfam" id="PF13304">
    <property type="entry name" value="AAA_21"/>
    <property type="match status" value="1"/>
</dbReference>
<gene>
    <name evidence="2" type="ORF">B0187_01040</name>
</gene>
<dbReference type="STRING" id="734.B0187_01040"/>
<protein>
    <recommendedName>
        <fullName evidence="1">ATPase AAA-type core domain-containing protein</fullName>
    </recommendedName>
</protein>
<comment type="caution">
    <text evidence="2">The sequence shown here is derived from an EMBL/GenBank/DDBJ whole genome shotgun (WGS) entry which is preliminary data.</text>
</comment>
<dbReference type="AlphaFoldDB" id="A0A1T0AVU1"/>